<protein>
    <submittedName>
        <fullName evidence="3">Acidic leucine-rich nuclear phosphoprotein 32 family member A</fullName>
    </submittedName>
</protein>
<feature type="compositionally biased region" description="Low complexity" evidence="2">
    <location>
        <begin position="109"/>
        <end position="118"/>
    </location>
</feature>
<proteinExistence type="predicted"/>
<feature type="region of interest" description="Disordered" evidence="2">
    <location>
        <begin position="426"/>
        <end position="462"/>
    </location>
</feature>
<keyword evidence="1" id="KW-0175">Coiled coil</keyword>
<evidence type="ECO:0000256" key="2">
    <source>
        <dbReference type="SAM" id="MobiDB-lite"/>
    </source>
</evidence>
<feature type="compositionally biased region" description="Low complexity" evidence="2">
    <location>
        <begin position="567"/>
        <end position="579"/>
    </location>
</feature>
<dbReference type="Proteomes" id="UP001151760">
    <property type="component" value="Unassembled WGS sequence"/>
</dbReference>
<feature type="coiled-coil region" evidence="1">
    <location>
        <begin position="462"/>
        <end position="489"/>
    </location>
</feature>
<name>A0ABQ5CJ76_9ASTR</name>
<reference evidence="3" key="2">
    <citation type="submission" date="2022-01" db="EMBL/GenBank/DDBJ databases">
        <authorList>
            <person name="Yamashiro T."/>
            <person name="Shiraishi A."/>
            <person name="Satake H."/>
            <person name="Nakayama K."/>
        </authorList>
    </citation>
    <scope>NUCLEOTIDE SEQUENCE</scope>
</reference>
<accession>A0ABQ5CJ76</accession>
<feature type="region of interest" description="Disordered" evidence="2">
    <location>
        <begin position="97"/>
        <end position="118"/>
    </location>
</feature>
<feature type="region of interest" description="Disordered" evidence="2">
    <location>
        <begin position="136"/>
        <end position="166"/>
    </location>
</feature>
<evidence type="ECO:0000313" key="3">
    <source>
        <dbReference type="EMBL" id="GJT26427.1"/>
    </source>
</evidence>
<organism evidence="3 4">
    <name type="scientific">Tanacetum coccineum</name>
    <dbReference type="NCBI Taxonomy" id="301880"/>
    <lineage>
        <taxon>Eukaryota</taxon>
        <taxon>Viridiplantae</taxon>
        <taxon>Streptophyta</taxon>
        <taxon>Embryophyta</taxon>
        <taxon>Tracheophyta</taxon>
        <taxon>Spermatophyta</taxon>
        <taxon>Magnoliopsida</taxon>
        <taxon>eudicotyledons</taxon>
        <taxon>Gunneridae</taxon>
        <taxon>Pentapetalae</taxon>
        <taxon>asterids</taxon>
        <taxon>campanulids</taxon>
        <taxon>Asterales</taxon>
        <taxon>Asteraceae</taxon>
        <taxon>Asteroideae</taxon>
        <taxon>Anthemideae</taxon>
        <taxon>Anthemidinae</taxon>
        <taxon>Tanacetum</taxon>
    </lineage>
</organism>
<comment type="caution">
    <text evidence="3">The sequence shown here is derived from an EMBL/GenBank/DDBJ whole genome shotgun (WGS) entry which is preliminary data.</text>
</comment>
<evidence type="ECO:0000313" key="4">
    <source>
        <dbReference type="Proteomes" id="UP001151760"/>
    </source>
</evidence>
<feature type="region of interest" description="Disordered" evidence="2">
    <location>
        <begin position="617"/>
        <end position="666"/>
    </location>
</feature>
<sequence length="666" mass="74959">MKKVNDGCSEELFSLACGPISTCTYPACIVNGVKFVVHERDILHTTQCSGVSTLGLDGDVLWSTRRNSGTHYIGNPSSNVTLSVELTNFEHTDLSINSESTEVDASPVNDDNANANEGNAEDDVYAHVRDMACVYPRSHGGDAGSTPPRRPNRPVPAQCESSNQRIETGNASLRRAFRQNGQRPLTIGFDYGDLGTFHPTGDYSSMLNSLMGETVKYLPLACEWEEIPEAYKAHIFPTLESYFDLASWYNNQDKVVMGHNVYTVGDRVKLGLQLKLRILWRKNKQRIKADHFTRYGSAEEARNHLPPKKVWGDRTEDEWNNLVDWWSHPDRVARSLQNAANRAKNTILTHQGKKSFAQGRNEYKVQKGHYEDLIETWRKTHSRPETGEFKTEKNRKRYLDMKSMQDQVRAGVIPYKTDQDILDEVVPSTNRQNMSGKGRKLPGGGSTSRRRGPQAFPDAISREELDRILRQKDQEAELLRKQTAEAQQRAYLAALKADAAYQNSETMYGAIGEYFSNYAPNPTRPFMPPAFARPTMPQLSPEWAHLLNPPFPYNQPLQPSYAGPSQYTGPPGYTGPPRYTAPLQPLQPPYVGQFPFTPVNNNTFNNCYHPVMNSNLASTSNSQPELPRFITNPHNNDTRSVDELARDKAGEDNDVREDNQQAGGED</sequence>
<feature type="compositionally biased region" description="Basic and acidic residues" evidence="2">
    <location>
        <begin position="636"/>
        <end position="659"/>
    </location>
</feature>
<evidence type="ECO:0000256" key="1">
    <source>
        <dbReference type="SAM" id="Coils"/>
    </source>
</evidence>
<keyword evidence="4" id="KW-1185">Reference proteome</keyword>
<reference evidence="3" key="1">
    <citation type="journal article" date="2022" name="Int. J. Mol. Sci.">
        <title>Draft Genome of Tanacetum Coccineum: Genomic Comparison of Closely Related Tanacetum-Family Plants.</title>
        <authorList>
            <person name="Yamashiro T."/>
            <person name="Shiraishi A."/>
            <person name="Nakayama K."/>
            <person name="Satake H."/>
        </authorList>
    </citation>
    <scope>NUCLEOTIDE SEQUENCE</scope>
</reference>
<dbReference type="EMBL" id="BQNB010014292">
    <property type="protein sequence ID" value="GJT26427.1"/>
    <property type="molecule type" value="Genomic_DNA"/>
</dbReference>
<feature type="compositionally biased region" description="Polar residues" evidence="2">
    <location>
        <begin position="557"/>
        <end position="566"/>
    </location>
</feature>
<dbReference type="Pfam" id="PF03004">
    <property type="entry name" value="Transposase_24"/>
    <property type="match status" value="1"/>
</dbReference>
<dbReference type="InterPro" id="IPR004252">
    <property type="entry name" value="Probable_transposase_24"/>
</dbReference>
<feature type="region of interest" description="Disordered" evidence="2">
    <location>
        <begin position="557"/>
        <end position="579"/>
    </location>
</feature>
<gene>
    <name evidence="3" type="ORF">Tco_0906702</name>
</gene>